<dbReference type="AlphaFoldDB" id="A0A428N6X9"/>
<dbReference type="PANTHER" id="PTHR38454:SF1">
    <property type="entry name" value="INTEGRAL MEMBRANE PROTEIN"/>
    <property type="match status" value="1"/>
</dbReference>
<dbReference type="PANTHER" id="PTHR38454">
    <property type="entry name" value="INTEGRAL MEMBRANE PROTEIN-RELATED"/>
    <property type="match status" value="1"/>
</dbReference>
<protein>
    <recommendedName>
        <fullName evidence="4">Membrane protein YfhO</fullName>
    </recommendedName>
</protein>
<keyword evidence="3" id="KW-1185">Reference proteome</keyword>
<evidence type="ECO:0000313" key="2">
    <source>
        <dbReference type="EMBL" id="RSL34088.1"/>
    </source>
</evidence>
<keyword evidence="1" id="KW-0812">Transmembrane</keyword>
<dbReference type="InterPro" id="IPR018580">
    <property type="entry name" value="Uncharacterised_YfhO"/>
</dbReference>
<reference evidence="2 3" key="1">
    <citation type="submission" date="2018-10" db="EMBL/GenBank/DDBJ databases">
        <title>Draft genome sequence of Bacillus salarius IM0101, isolated from a hypersaline soil in Inner Mongolia, China.</title>
        <authorList>
            <person name="Yamprayoonswat W."/>
            <person name="Boonvisut S."/>
            <person name="Jumpathong W."/>
            <person name="Sittihan S."/>
            <person name="Ruangsuj P."/>
            <person name="Wanthongcharoen S."/>
            <person name="Thongpramul N."/>
            <person name="Pimmason S."/>
            <person name="Yu B."/>
            <person name="Yasawong M."/>
        </authorList>
    </citation>
    <scope>NUCLEOTIDE SEQUENCE [LARGE SCALE GENOMIC DNA]</scope>
    <source>
        <strain evidence="2 3">IM0101</strain>
    </source>
</reference>
<organism evidence="2 3">
    <name type="scientific">Salibacterium salarium</name>
    <dbReference type="NCBI Taxonomy" id="284579"/>
    <lineage>
        <taxon>Bacteria</taxon>
        <taxon>Bacillati</taxon>
        <taxon>Bacillota</taxon>
        <taxon>Bacilli</taxon>
        <taxon>Bacillales</taxon>
        <taxon>Bacillaceae</taxon>
    </lineage>
</organism>
<proteinExistence type="predicted"/>
<evidence type="ECO:0000256" key="1">
    <source>
        <dbReference type="SAM" id="Phobius"/>
    </source>
</evidence>
<comment type="caution">
    <text evidence="2">The sequence shown here is derived from an EMBL/GenBank/DDBJ whole genome shotgun (WGS) entry which is preliminary data.</text>
</comment>
<feature type="transmembrane region" description="Helical" evidence="1">
    <location>
        <begin position="435"/>
        <end position="454"/>
    </location>
</feature>
<dbReference type="Pfam" id="PF09586">
    <property type="entry name" value="YfhO"/>
    <property type="match status" value="1"/>
</dbReference>
<dbReference type="OrthoDB" id="9815466at2"/>
<dbReference type="Proteomes" id="UP000275076">
    <property type="component" value="Unassembled WGS sequence"/>
</dbReference>
<dbReference type="EMBL" id="RBVX01000004">
    <property type="protein sequence ID" value="RSL34088.1"/>
    <property type="molecule type" value="Genomic_DNA"/>
</dbReference>
<evidence type="ECO:0000313" key="3">
    <source>
        <dbReference type="Proteomes" id="UP000275076"/>
    </source>
</evidence>
<evidence type="ECO:0008006" key="4">
    <source>
        <dbReference type="Google" id="ProtNLM"/>
    </source>
</evidence>
<keyword evidence="1" id="KW-1133">Transmembrane helix</keyword>
<keyword evidence="1" id="KW-0472">Membrane</keyword>
<sequence length="459" mass="52839">MGVFLFMLLILTLAIGFVWSGNQIWYICLHAGALLISLGIANIAQYAIFEHGGVNQVSDEYLSSEDYNGEEQRELLQKIENQESDSLYRIDWKVRSLNNTPIVQDFNGMSAYSSILNQHLLYLYLYDLNIDMGRESVSRYATLGNRANLYSLFQGKYMMRKKSHTANIPYGFKEIFESESYRVYQNTNILPFVRTTNQVFSEERLEKANVLEREHAMLEGAIVADASSTTMEIPNVPDIIHQTSVETVGATFKNNKLSVQEKKGGIDLVIDDPDVETKDYFVRFHLENLAESQGFTLKVNDYKTKRKHNQSVYKTYVDDLVIRVPKADKISIRVPKGDYILKDIGLFRESYQTLETVKEEASKTEDINWGGNKLTITHNNDNKDRYMMLPIPYEKGWQVFVNNTRQPLEQVNYAFLGFPITDGINNIQLRYYPPFFKPSLLLTIVSTILAILVIRRKKA</sequence>
<gene>
    <name evidence="2" type="ORF">D7Z54_05830</name>
</gene>
<accession>A0A428N6X9</accession>
<name>A0A428N6X9_9BACI</name>